<proteinExistence type="predicted"/>
<dbReference type="EMBL" id="JAIWYP010000005">
    <property type="protein sequence ID" value="KAH3825743.1"/>
    <property type="molecule type" value="Genomic_DNA"/>
</dbReference>
<evidence type="ECO:0000313" key="1">
    <source>
        <dbReference type="EMBL" id="KAH3825743.1"/>
    </source>
</evidence>
<dbReference type="AlphaFoldDB" id="A0A9D4GZA6"/>
<gene>
    <name evidence="1" type="ORF">DPMN_127624</name>
</gene>
<dbReference type="Proteomes" id="UP000828390">
    <property type="component" value="Unassembled WGS sequence"/>
</dbReference>
<comment type="caution">
    <text evidence="1">The sequence shown here is derived from an EMBL/GenBank/DDBJ whole genome shotgun (WGS) entry which is preliminary data.</text>
</comment>
<keyword evidence="2" id="KW-1185">Reference proteome</keyword>
<reference evidence="1" key="2">
    <citation type="submission" date="2020-11" db="EMBL/GenBank/DDBJ databases">
        <authorList>
            <person name="McCartney M.A."/>
            <person name="Auch B."/>
            <person name="Kono T."/>
            <person name="Mallez S."/>
            <person name="Becker A."/>
            <person name="Gohl D.M."/>
            <person name="Silverstein K.A.T."/>
            <person name="Koren S."/>
            <person name="Bechman K.B."/>
            <person name="Herman A."/>
            <person name="Abrahante J.E."/>
            <person name="Garbe J."/>
        </authorList>
    </citation>
    <scope>NUCLEOTIDE SEQUENCE</scope>
    <source>
        <strain evidence="1">Duluth1</strain>
        <tissue evidence="1">Whole animal</tissue>
    </source>
</reference>
<organism evidence="1 2">
    <name type="scientific">Dreissena polymorpha</name>
    <name type="common">Zebra mussel</name>
    <name type="synonym">Mytilus polymorpha</name>
    <dbReference type="NCBI Taxonomy" id="45954"/>
    <lineage>
        <taxon>Eukaryota</taxon>
        <taxon>Metazoa</taxon>
        <taxon>Spiralia</taxon>
        <taxon>Lophotrochozoa</taxon>
        <taxon>Mollusca</taxon>
        <taxon>Bivalvia</taxon>
        <taxon>Autobranchia</taxon>
        <taxon>Heteroconchia</taxon>
        <taxon>Euheterodonta</taxon>
        <taxon>Imparidentia</taxon>
        <taxon>Neoheterodontei</taxon>
        <taxon>Myida</taxon>
        <taxon>Dreissenoidea</taxon>
        <taxon>Dreissenidae</taxon>
        <taxon>Dreissena</taxon>
    </lineage>
</organism>
<accession>A0A9D4GZA6</accession>
<sequence length="84" mass="9178">MLKQMNVVLGKFRTHVKEIRTANLSFPNRYASTARARVIRATNQRLPEAHACLGRSVIRAMPTKTVGSSGTANATKLVLVSPDT</sequence>
<protein>
    <submittedName>
        <fullName evidence="1">Uncharacterized protein</fullName>
    </submittedName>
</protein>
<reference evidence="1" key="1">
    <citation type="journal article" date="2019" name="bioRxiv">
        <title>The Genome of the Zebra Mussel, Dreissena polymorpha: A Resource for Invasive Species Research.</title>
        <authorList>
            <person name="McCartney M.A."/>
            <person name="Auch B."/>
            <person name="Kono T."/>
            <person name="Mallez S."/>
            <person name="Zhang Y."/>
            <person name="Obille A."/>
            <person name="Becker A."/>
            <person name="Abrahante J.E."/>
            <person name="Garbe J."/>
            <person name="Badalamenti J.P."/>
            <person name="Herman A."/>
            <person name="Mangelson H."/>
            <person name="Liachko I."/>
            <person name="Sullivan S."/>
            <person name="Sone E.D."/>
            <person name="Koren S."/>
            <person name="Silverstein K.A.T."/>
            <person name="Beckman K.B."/>
            <person name="Gohl D.M."/>
        </authorList>
    </citation>
    <scope>NUCLEOTIDE SEQUENCE</scope>
    <source>
        <strain evidence="1">Duluth1</strain>
        <tissue evidence="1">Whole animal</tissue>
    </source>
</reference>
<name>A0A9D4GZA6_DREPO</name>
<evidence type="ECO:0000313" key="2">
    <source>
        <dbReference type="Proteomes" id="UP000828390"/>
    </source>
</evidence>